<name>A0A0L0DSQ3_THETB</name>
<dbReference type="OMA" id="PYRPTGF"/>
<dbReference type="GO" id="GO:0031410">
    <property type="term" value="C:cytoplasmic vesicle"/>
    <property type="evidence" value="ECO:0007669"/>
    <property type="project" value="UniProtKB-SubCell"/>
</dbReference>
<dbReference type="Gene3D" id="1.25.40.90">
    <property type="match status" value="1"/>
</dbReference>
<accession>A0A0L0DSQ3</accession>
<evidence type="ECO:0000256" key="2">
    <source>
        <dbReference type="ARBA" id="ARBA00004601"/>
    </source>
</evidence>
<dbReference type="OrthoDB" id="118154at2759"/>
<evidence type="ECO:0000256" key="1">
    <source>
        <dbReference type="ARBA" id="ARBA00004541"/>
    </source>
</evidence>
<dbReference type="PANTHER" id="PTHR21514">
    <property type="entry name" value="AP-4 COMPLEX ACCESSORY SUBUNIT TEPSIN"/>
    <property type="match status" value="1"/>
</dbReference>
<gene>
    <name evidence="7" type="ORF">AMSG_12356</name>
</gene>
<dbReference type="SUPFAM" id="SSF48464">
    <property type="entry name" value="ENTH/VHS domain"/>
    <property type="match status" value="1"/>
</dbReference>
<dbReference type="CDD" id="cd03572">
    <property type="entry name" value="ENTH_like_Tepsin"/>
    <property type="match status" value="1"/>
</dbReference>
<organism evidence="7 8">
    <name type="scientific">Thecamonas trahens ATCC 50062</name>
    <dbReference type="NCBI Taxonomy" id="461836"/>
    <lineage>
        <taxon>Eukaryota</taxon>
        <taxon>Apusozoa</taxon>
        <taxon>Apusomonadida</taxon>
        <taxon>Apusomonadidae</taxon>
        <taxon>Thecamonas</taxon>
    </lineage>
</organism>
<dbReference type="Proteomes" id="UP000054408">
    <property type="component" value="Unassembled WGS sequence"/>
</dbReference>
<dbReference type="InterPro" id="IPR013809">
    <property type="entry name" value="ENTH"/>
</dbReference>
<proteinExistence type="predicted"/>
<dbReference type="RefSeq" id="XP_013753669.1">
    <property type="nucleotide sequence ID" value="XM_013898215.1"/>
</dbReference>
<sequence length="684" mass="67400">MFKSTETKLVHSATADNDDPTPGYVFKELIQASLKSSETCIKLVDDLYKRLEKPSPYVKAKVLRICKHVASSGSPLFKAELQRRSSPLRDAAEFRGPPHPVHGDALSAAVRTGAAELLAVIYDSSTVRTAAAPVPASRITGFSSGYTPGAEVSPSTGLTYGGSGGTGGAGDGLGPRGAPGQVNVSATGMVGFGNTAYSSSNAGAGAGSGKKSGGFKQKMMNKVNVARQKMATAYNNRTGEQSFVGESAGARSSYSAGAGPAPGAGGYSSAYMYRGSGGAVGPATGGYHSGAAAFAGSGSSSASTGSTAGYVAPAGEYETRLVDDITAAGGARVLPTRAALDAFVGRAASLDTTVICSKLAAKLGKGVPFKTKAKALAVMEALLRAGLPVSSPLTTHIDAINGARASVQNTVKDKAAVVLALLGAGAASTPSPSVPHAASPLISLSPSDLFAGVQPKSQSAAQEVPAAAPSPSSLFDGMTPAQPAQPSPSSLLLEVNMPGKVELDPFAPNRSNSGGIGSSSLDDLTAAFGGIPPLSAGGGGGAKPQSHDPDAGMKAVLAAQEAHARSMQAAAPPPGARVVYVDGQPMMMVPMAAGGAAPAASPSASVTSGTSTSSLLDAFAGLSAGSVSAGGAAPLTPLGAGAGTGASTGAGGSNGSSFAFMNKGDDAFSFVNDIVVETASSQRK</sequence>
<dbReference type="InterPro" id="IPR035802">
    <property type="entry name" value="ENTH/VHS_tepsin"/>
</dbReference>
<comment type="subcellular location">
    <subcellularLocation>
        <location evidence="1">Cytoplasmic vesicle</location>
    </subcellularLocation>
    <subcellularLocation>
        <location evidence="2">Golgi apparatus</location>
        <location evidence="2">trans-Golgi network</location>
    </subcellularLocation>
</comment>
<dbReference type="GeneID" id="25570270"/>
<dbReference type="InterPro" id="IPR039273">
    <property type="entry name" value="TEPSIN"/>
</dbReference>
<keyword evidence="4" id="KW-0968">Cytoplasmic vesicle</keyword>
<feature type="region of interest" description="Disordered" evidence="5">
    <location>
        <begin position="453"/>
        <end position="491"/>
    </location>
</feature>
<keyword evidence="8" id="KW-1185">Reference proteome</keyword>
<evidence type="ECO:0000256" key="4">
    <source>
        <dbReference type="ARBA" id="ARBA00023329"/>
    </source>
</evidence>
<feature type="domain" description="ENTH" evidence="6">
    <location>
        <begin position="1"/>
        <end position="131"/>
    </location>
</feature>
<dbReference type="PANTHER" id="PTHR21514:SF0">
    <property type="entry name" value="AP-4 COMPLEX ACCESSORY SUBUNIT TEPSIN"/>
    <property type="match status" value="1"/>
</dbReference>
<evidence type="ECO:0000256" key="5">
    <source>
        <dbReference type="SAM" id="MobiDB-lite"/>
    </source>
</evidence>
<evidence type="ECO:0000259" key="6">
    <source>
        <dbReference type="PROSITE" id="PS50942"/>
    </source>
</evidence>
<dbReference type="InterPro" id="IPR008942">
    <property type="entry name" value="ENTH_VHS"/>
</dbReference>
<dbReference type="GO" id="GO:0032588">
    <property type="term" value="C:trans-Golgi network membrane"/>
    <property type="evidence" value="ECO:0007669"/>
    <property type="project" value="TreeGrafter"/>
</dbReference>
<evidence type="ECO:0000256" key="3">
    <source>
        <dbReference type="ARBA" id="ARBA00023034"/>
    </source>
</evidence>
<dbReference type="STRING" id="461836.A0A0L0DSQ3"/>
<dbReference type="eggNOG" id="ENOG502QV38">
    <property type="taxonomic scope" value="Eukaryota"/>
</dbReference>
<feature type="region of interest" description="Disordered" evidence="5">
    <location>
        <begin position="158"/>
        <end position="180"/>
    </location>
</feature>
<dbReference type="Pfam" id="PF01417">
    <property type="entry name" value="ENTH"/>
    <property type="match status" value="1"/>
</dbReference>
<dbReference type="PROSITE" id="PS50942">
    <property type="entry name" value="ENTH"/>
    <property type="match status" value="1"/>
</dbReference>
<protein>
    <recommendedName>
        <fullName evidence="6">ENTH domain-containing protein</fullName>
    </recommendedName>
</protein>
<feature type="compositionally biased region" description="Low complexity" evidence="5">
    <location>
        <begin position="480"/>
        <end position="491"/>
    </location>
</feature>
<feature type="compositionally biased region" description="Gly residues" evidence="5">
    <location>
        <begin position="159"/>
        <end position="177"/>
    </location>
</feature>
<evidence type="ECO:0000313" key="7">
    <source>
        <dbReference type="EMBL" id="KNC54488.1"/>
    </source>
</evidence>
<dbReference type="EMBL" id="GL349490">
    <property type="protein sequence ID" value="KNC54488.1"/>
    <property type="molecule type" value="Genomic_DNA"/>
</dbReference>
<dbReference type="AlphaFoldDB" id="A0A0L0DSQ3"/>
<evidence type="ECO:0000313" key="8">
    <source>
        <dbReference type="Proteomes" id="UP000054408"/>
    </source>
</evidence>
<reference evidence="7 8" key="1">
    <citation type="submission" date="2010-05" db="EMBL/GenBank/DDBJ databases">
        <title>The Genome Sequence of Thecamonas trahens ATCC 50062.</title>
        <authorList>
            <consortium name="The Broad Institute Genome Sequencing Platform"/>
            <person name="Russ C."/>
            <person name="Cuomo C."/>
            <person name="Shea T."/>
            <person name="Young S.K."/>
            <person name="Zeng Q."/>
            <person name="Koehrsen M."/>
            <person name="Haas B."/>
            <person name="Borodovsky M."/>
            <person name="Guigo R."/>
            <person name="Alvarado L."/>
            <person name="Berlin A."/>
            <person name="Bochicchio J."/>
            <person name="Borenstein D."/>
            <person name="Chapman S."/>
            <person name="Chen Z."/>
            <person name="Freedman E."/>
            <person name="Gellesch M."/>
            <person name="Goldberg J."/>
            <person name="Griggs A."/>
            <person name="Gujja S."/>
            <person name="Heilman E."/>
            <person name="Heiman D."/>
            <person name="Hepburn T."/>
            <person name="Howarth C."/>
            <person name="Jen D."/>
            <person name="Larson L."/>
            <person name="Mehta T."/>
            <person name="Park D."/>
            <person name="Pearson M."/>
            <person name="Roberts A."/>
            <person name="Saif S."/>
            <person name="Shenoy N."/>
            <person name="Sisk P."/>
            <person name="Stolte C."/>
            <person name="Sykes S."/>
            <person name="Thomson T."/>
            <person name="Walk T."/>
            <person name="White J."/>
            <person name="Yandava C."/>
            <person name="Burger G."/>
            <person name="Gray M.W."/>
            <person name="Holland P.W.H."/>
            <person name="King N."/>
            <person name="Lang F.B.F."/>
            <person name="Roger A.J."/>
            <person name="Ruiz-Trillo I."/>
            <person name="Lander E."/>
            <person name="Nusbaum C."/>
        </authorList>
    </citation>
    <scope>NUCLEOTIDE SEQUENCE [LARGE SCALE GENOMIC DNA]</scope>
    <source>
        <strain evidence="7 8">ATCC 50062</strain>
    </source>
</reference>
<keyword evidence="3" id="KW-0333">Golgi apparatus</keyword>